<protein>
    <recommendedName>
        <fullName evidence="6">Argonaute</fullName>
    </recommendedName>
</protein>
<dbReference type="Gene3D" id="3.40.50.2300">
    <property type="match status" value="1"/>
</dbReference>
<evidence type="ECO:0000313" key="4">
    <source>
        <dbReference type="EMBL" id="CAL1291715.1"/>
    </source>
</evidence>
<dbReference type="InterPro" id="IPR036085">
    <property type="entry name" value="PAZ_dom_sf"/>
</dbReference>
<dbReference type="InterPro" id="IPR036397">
    <property type="entry name" value="RNaseH_sf"/>
</dbReference>
<dbReference type="AlphaFoldDB" id="A0AAV2B650"/>
<dbReference type="SMART" id="SM01163">
    <property type="entry name" value="DUF1785"/>
    <property type="match status" value="1"/>
</dbReference>
<dbReference type="GO" id="GO:0003723">
    <property type="term" value="F:RNA binding"/>
    <property type="evidence" value="ECO:0007669"/>
    <property type="project" value="InterPro"/>
</dbReference>
<dbReference type="EMBL" id="CAXIEN010000291">
    <property type="protein sequence ID" value="CAL1291715.1"/>
    <property type="molecule type" value="Genomic_DNA"/>
</dbReference>
<evidence type="ECO:0000256" key="1">
    <source>
        <dbReference type="RuleBase" id="RU361178"/>
    </source>
</evidence>
<evidence type="ECO:0000259" key="2">
    <source>
        <dbReference type="PROSITE" id="PS50821"/>
    </source>
</evidence>
<evidence type="ECO:0000259" key="3">
    <source>
        <dbReference type="PROSITE" id="PS50822"/>
    </source>
</evidence>
<keyword evidence="5" id="KW-1185">Reference proteome</keyword>
<dbReference type="InterPro" id="IPR003100">
    <property type="entry name" value="PAZ_dom"/>
</dbReference>
<sequence>MALETVLRHGPCMRYFPVGRSFFYPPDPRDVHPLGGGKEIWFGYHQSLHLGQWKPMVNLDITATTFYEKGPLLKYVKEILNIQDLNRVTSISDAETKRLTKELKNMRIETNHLRNYRRKYRILRFTREPANRLEFELTENGRTVRRTVADYFAKQYKPLNYPHFPCIQANPEAKKVYLPIEVCDMIEGQHCKKKLEDKQNAEMIKFTARPPKKRFDEIHDILKRANFNQDRYMQEFGMSVASRPLALTGRVIEAPNVRYQNETSVKPVDGSWDMRDKQYFRGAEISSWVLLSFSNPRWCKFECLERFAKLLCNIAHEQGIRINRPAAIDIVDTRRQTIQNVLKDVQNKFHAELAVIVVPGNNKAVYGEVKQAAETFLGLVTQCIKDENVSNPKKCSPPLVSNLCQKINAKMGGVNNSLTPGETPPILRRPVIIIGADVTHPSPSQDIKPSIAAAVGSLDAHPSRYAVTIRAQTNMVEVISNMKEMMKRLLMTYYTTTRMKPKKIIVYRDGVSDGQFADVQTREIGWMREACTSLEATYKPGITYIVIQKRHNVRFLEERRGNPPPGTVVDTTATHPLNYDFFLYSHSGMKGKMAFKLDKI</sequence>
<dbReference type="SMART" id="SM00950">
    <property type="entry name" value="Piwi"/>
    <property type="match status" value="1"/>
</dbReference>
<dbReference type="SMART" id="SM00949">
    <property type="entry name" value="PAZ"/>
    <property type="match status" value="1"/>
</dbReference>
<comment type="similarity">
    <text evidence="1">Belongs to the argonaute family.</text>
</comment>
<feature type="domain" description="Piwi" evidence="3">
    <location>
        <begin position="353"/>
        <end position="600"/>
    </location>
</feature>
<dbReference type="PROSITE" id="PS50822">
    <property type="entry name" value="PIWI"/>
    <property type="match status" value="1"/>
</dbReference>
<accession>A0AAV2B650</accession>
<proteinExistence type="inferred from homology"/>
<dbReference type="PROSITE" id="PS50821">
    <property type="entry name" value="PAZ"/>
    <property type="match status" value="1"/>
</dbReference>
<name>A0AAV2B650_9ARAC</name>
<dbReference type="Pfam" id="PF16487">
    <property type="entry name" value="ArgoMid"/>
    <property type="match status" value="1"/>
</dbReference>
<dbReference type="InterPro" id="IPR014811">
    <property type="entry name" value="ArgoL1"/>
</dbReference>
<evidence type="ECO:0000313" key="5">
    <source>
        <dbReference type="Proteomes" id="UP001497382"/>
    </source>
</evidence>
<dbReference type="InterPro" id="IPR032472">
    <property type="entry name" value="ArgoL2"/>
</dbReference>
<comment type="caution">
    <text evidence="4">The sequence shown here is derived from an EMBL/GenBank/DDBJ whole genome shotgun (WGS) entry which is preliminary data.</text>
</comment>
<dbReference type="InterPro" id="IPR003165">
    <property type="entry name" value="Piwi"/>
</dbReference>
<evidence type="ECO:0008006" key="6">
    <source>
        <dbReference type="Google" id="ProtNLM"/>
    </source>
</evidence>
<dbReference type="Gene3D" id="3.30.420.10">
    <property type="entry name" value="Ribonuclease H-like superfamily/Ribonuclease H"/>
    <property type="match status" value="1"/>
</dbReference>
<dbReference type="GO" id="GO:0034587">
    <property type="term" value="P:piRNA processing"/>
    <property type="evidence" value="ECO:0007669"/>
    <property type="project" value="UniProtKB-ARBA"/>
</dbReference>
<dbReference type="Gene3D" id="2.170.260.10">
    <property type="entry name" value="paz domain"/>
    <property type="match status" value="1"/>
</dbReference>
<dbReference type="InterPro" id="IPR032473">
    <property type="entry name" value="Argonaute_Mid_dom"/>
</dbReference>
<dbReference type="InterPro" id="IPR012337">
    <property type="entry name" value="RNaseH-like_sf"/>
</dbReference>
<dbReference type="Pfam" id="PF08699">
    <property type="entry name" value="ArgoL1"/>
    <property type="match status" value="1"/>
</dbReference>
<feature type="domain" description="PAZ" evidence="2">
    <location>
        <begin position="71"/>
        <end position="187"/>
    </location>
</feature>
<reference evidence="4 5" key="1">
    <citation type="submission" date="2024-04" db="EMBL/GenBank/DDBJ databases">
        <authorList>
            <person name="Rising A."/>
            <person name="Reimegard J."/>
            <person name="Sonavane S."/>
            <person name="Akerstrom W."/>
            <person name="Nylinder S."/>
            <person name="Hedman E."/>
            <person name="Kallberg Y."/>
        </authorList>
    </citation>
    <scope>NUCLEOTIDE SEQUENCE [LARGE SCALE GENOMIC DNA]</scope>
</reference>
<dbReference type="Pfam" id="PF02171">
    <property type="entry name" value="Piwi"/>
    <property type="match status" value="1"/>
</dbReference>
<dbReference type="CDD" id="cd02846">
    <property type="entry name" value="PAZ_argonaute_like"/>
    <property type="match status" value="1"/>
</dbReference>
<dbReference type="SUPFAM" id="SSF53098">
    <property type="entry name" value="Ribonuclease H-like"/>
    <property type="match status" value="1"/>
</dbReference>
<dbReference type="PANTHER" id="PTHR22891">
    <property type="entry name" value="EUKARYOTIC TRANSLATION INITIATION FACTOR 2C"/>
    <property type="match status" value="1"/>
</dbReference>
<gene>
    <name evidence="4" type="ORF">LARSCL_LOCUS17246</name>
</gene>
<organism evidence="4 5">
    <name type="scientific">Larinioides sclopetarius</name>
    <dbReference type="NCBI Taxonomy" id="280406"/>
    <lineage>
        <taxon>Eukaryota</taxon>
        <taxon>Metazoa</taxon>
        <taxon>Ecdysozoa</taxon>
        <taxon>Arthropoda</taxon>
        <taxon>Chelicerata</taxon>
        <taxon>Arachnida</taxon>
        <taxon>Araneae</taxon>
        <taxon>Araneomorphae</taxon>
        <taxon>Entelegynae</taxon>
        <taxon>Araneoidea</taxon>
        <taxon>Araneidae</taxon>
        <taxon>Larinioides</taxon>
    </lineage>
</organism>
<dbReference type="Pfam" id="PF16488">
    <property type="entry name" value="ArgoL2"/>
    <property type="match status" value="1"/>
</dbReference>
<dbReference type="Pfam" id="PF02170">
    <property type="entry name" value="PAZ"/>
    <property type="match status" value="1"/>
</dbReference>
<dbReference type="SUPFAM" id="SSF101690">
    <property type="entry name" value="PAZ domain"/>
    <property type="match status" value="1"/>
</dbReference>
<dbReference type="Proteomes" id="UP001497382">
    <property type="component" value="Unassembled WGS sequence"/>
</dbReference>